<dbReference type="Proteomes" id="UP000002852">
    <property type="component" value="Unassembled WGS sequence"/>
</dbReference>
<keyword evidence="1" id="KW-0472">Membrane</keyword>
<reference evidence="3" key="1">
    <citation type="submission" date="2012-01" db="EMBL/GenBank/DDBJ databases">
        <authorList>
            <person name="Walter R."/>
            <person name="Schartl M."/>
            <person name="Warren W."/>
        </authorList>
    </citation>
    <scope>NUCLEOTIDE SEQUENCE [LARGE SCALE GENOMIC DNA]</scope>
    <source>
        <strain evidence="3">JP 163 A</strain>
    </source>
</reference>
<feature type="transmembrane region" description="Helical" evidence="1">
    <location>
        <begin position="31"/>
        <end position="52"/>
    </location>
</feature>
<dbReference type="OMA" id="ALWFIIY"/>
<proteinExistence type="predicted"/>
<dbReference type="GeneTree" id="ENSGT00940000176980"/>
<dbReference type="AlphaFoldDB" id="A0A3B5PUW1"/>
<reference evidence="2" key="3">
    <citation type="submission" date="2025-08" db="UniProtKB">
        <authorList>
            <consortium name="Ensembl"/>
        </authorList>
    </citation>
    <scope>IDENTIFICATION</scope>
    <source>
        <strain evidence="2">JP 163 A</strain>
    </source>
</reference>
<dbReference type="InParanoid" id="A0A3B5PUW1"/>
<organism evidence="2 3">
    <name type="scientific">Xiphophorus maculatus</name>
    <name type="common">Southern platyfish</name>
    <name type="synonym">Platypoecilus maculatus</name>
    <dbReference type="NCBI Taxonomy" id="8083"/>
    <lineage>
        <taxon>Eukaryota</taxon>
        <taxon>Metazoa</taxon>
        <taxon>Chordata</taxon>
        <taxon>Craniata</taxon>
        <taxon>Vertebrata</taxon>
        <taxon>Euteleostomi</taxon>
        <taxon>Actinopterygii</taxon>
        <taxon>Neopterygii</taxon>
        <taxon>Teleostei</taxon>
        <taxon>Neoteleostei</taxon>
        <taxon>Acanthomorphata</taxon>
        <taxon>Ovalentaria</taxon>
        <taxon>Atherinomorphae</taxon>
        <taxon>Cyprinodontiformes</taxon>
        <taxon>Poeciliidae</taxon>
        <taxon>Poeciliinae</taxon>
        <taxon>Xiphophorus</taxon>
    </lineage>
</organism>
<protein>
    <submittedName>
        <fullName evidence="2">Uncharacterized protein</fullName>
    </submittedName>
</protein>
<keyword evidence="1" id="KW-1133">Transmembrane helix</keyword>
<dbReference type="Ensembl" id="ENSXMAT00000028995.1">
    <property type="protein sequence ID" value="ENSXMAP00000022685.1"/>
    <property type="gene ID" value="ENSXMAG00000029868.1"/>
</dbReference>
<keyword evidence="3" id="KW-1185">Reference proteome</keyword>
<evidence type="ECO:0000256" key="1">
    <source>
        <dbReference type="SAM" id="Phobius"/>
    </source>
</evidence>
<keyword evidence="1" id="KW-0812">Transmembrane</keyword>
<accession>A0A3B5PUW1</accession>
<name>A0A3B5PUW1_XIPMA</name>
<reference evidence="3" key="2">
    <citation type="journal article" date="2013" name="Nat. Genet.">
        <title>The genome of the platyfish, Xiphophorus maculatus, provides insights into evolutionary adaptation and several complex traits.</title>
        <authorList>
            <person name="Schartl M."/>
            <person name="Walter R.B."/>
            <person name="Shen Y."/>
            <person name="Garcia T."/>
            <person name="Catchen J."/>
            <person name="Amores A."/>
            <person name="Braasch I."/>
            <person name="Chalopin D."/>
            <person name="Volff J.N."/>
            <person name="Lesch K.P."/>
            <person name="Bisazza A."/>
            <person name="Minx P."/>
            <person name="Hillier L."/>
            <person name="Wilson R.K."/>
            <person name="Fuerstenberg S."/>
            <person name="Boore J."/>
            <person name="Searle S."/>
            <person name="Postlethwait J.H."/>
            <person name="Warren W.C."/>
        </authorList>
    </citation>
    <scope>NUCLEOTIDE SEQUENCE [LARGE SCALE GENOMIC DNA]</scope>
    <source>
        <strain evidence="3">JP 163 A</strain>
    </source>
</reference>
<evidence type="ECO:0000313" key="3">
    <source>
        <dbReference type="Proteomes" id="UP000002852"/>
    </source>
</evidence>
<evidence type="ECO:0000313" key="2">
    <source>
        <dbReference type="Ensembl" id="ENSXMAP00000022685.1"/>
    </source>
</evidence>
<sequence>MAKKDCPEGKTWDNLLWTCIKMRATPTPSPTLWICVILVTLGAILALTIWFITFRRQTKARKNDGKLKCCNSFISFVNRQLLFSHNELKIILKKVEYVEVNSTQKCCLPTKFVTLITLETPPFLFSPPRASLGSSLLRYRLFWFQHASVGGEHGFGVCRERGVADHRVPLPATELGGTALVTAKTV</sequence>
<reference evidence="2" key="4">
    <citation type="submission" date="2025-09" db="UniProtKB">
        <authorList>
            <consortium name="Ensembl"/>
        </authorList>
    </citation>
    <scope>IDENTIFICATION</scope>
    <source>
        <strain evidence="2">JP 163 A</strain>
    </source>
</reference>